<organism evidence="4">
    <name type="scientific">Lygus hesperus</name>
    <name type="common">Western plant bug</name>
    <dbReference type="NCBI Taxonomy" id="30085"/>
    <lineage>
        <taxon>Eukaryota</taxon>
        <taxon>Metazoa</taxon>
        <taxon>Ecdysozoa</taxon>
        <taxon>Arthropoda</taxon>
        <taxon>Hexapoda</taxon>
        <taxon>Insecta</taxon>
        <taxon>Pterygota</taxon>
        <taxon>Neoptera</taxon>
        <taxon>Paraneoptera</taxon>
        <taxon>Hemiptera</taxon>
        <taxon>Heteroptera</taxon>
        <taxon>Panheteroptera</taxon>
        <taxon>Cimicomorpha</taxon>
        <taxon>Miridae</taxon>
        <taxon>Mirini</taxon>
        <taxon>Lygus</taxon>
    </lineage>
</organism>
<dbReference type="Gene3D" id="3.80.10.10">
    <property type="entry name" value="Ribonuclease Inhibitor"/>
    <property type="match status" value="1"/>
</dbReference>
<gene>
    <name evidence="4" type="primary">Lrrc43</name>
    <name evidence="4" type="ORF">CM83_17334</name>
</gene>
<dbReference type="EMBL" id="GBHO01035000">
    <property type="protein sequence ID" value="JAG08604.1"/>
    <property type="molecule type" value="Transcribed_RNA"/>
</dbReference>
<dbReference type="SUPFAM" id="SSF52058">
    <property type="entry name" value="L domain-like"/>
    <property type="match status" value="1"/>
</dbReference>
<dbReference type="PANTHER" id="PTHR15454:SF19">
    <property type="entry name" value="LEUCINE-RICH REPEAT-CONTAINING PROTEIN 51"/>
    <property type="match status" value="1"/>
</dbReference>
<keyword evidence="2" id="KW-0677">Repeat</keyword>
<evidence type="ECO:0000256" key="3">
    <source>
        <dbReference type="SAM" id="MobiDB-lite"/>
    </source>
</evidence>
<reference evidence="4" key="1">
    <citation type="journal article" date="2014" name="PLoS ONE">
        <title>Transcriptome-Based Identification of ABC Transporters in the Western Tarnished Plant Bug Lygus hesperus.</title>
        <authorList>
            <person name="Hull J.J."/>
            <person name="Chaney K."/>
            <person name="Geib S.M."/>
            <person name="Fabrick J.A."/>
            <person name="Brent C.S."/>
            <person name="Walsh D."/>
            <person name="Lavine L.C."/>
        </authorList>
    </citation>
    <scope>NUCLEOTIDE SEQUENCE</scope>
</reference>
<evidence type="ECO:0000256" key="1">
    <source>
        <dbReference type="ARBA" id="ARBA00022614"/>
    </source>
</evidence>
<accession>A0A0A9WLJ5</accession>
<protein>
    <submittedName>
        <fullName evidence="4">Leucine-rich repeat-containing protein 43</fullName>
    </submittedName>
</protein>
<evidence type="ECO:0000313" key="4">
    <source>
        <dbReference type="EMBL" id="JAG08604.1"/>
    </source>
</evidence>
<feature type="region of interest" description="Disordered" evidence="3">
    <location>
        <begin position="507"/>
        <end position="556"/>
    </location>
</feature>
<feature type="compositionally biased region" description="Basic and acidic residues" evidence="3">
    <location>
        <begin position="514"/>
        <end position="528"/>
    </location>
</feature>
<name>A0A0A9WLJ5_LYGHE</name>
<feature type="compositionally biased region" description="Basic and acidic residues" evidence="3">
    <location>
        <begin position="12"/>
        <end position="24"/>
    </location>
</feature>
<feature type="compositionally biased region" description="Basic residues" evidence="3">
    <location>
        <begin position="1"/>
        <end position="11"/>
    </location>
</feature>
<feature type="compositionally biased region" description="Basic residues" evidence="3">
    <location>
        <begin position="529"/>
        <end position="544"/>
    </location>
</feature>
<feature type="region of interest" description="Disordered" evidence="3">
    <location>
        <begin position="1"/>
        <end position="24"/>
    </location>
</feature>
<feature type="non-terminal residue" evidence="4">
    <location>
        <position position="556"/>
    </location>
</feature>
<dbReference type="PANTHER" id="PTHR15454">
    <property type="entry name" value="NISCHARIN RELATED"/>
    <property type="match status" value="1"/>
</dbReference>
<proteinExistence type="predicted"/>
<reference evidence="4" key="2">
    <citation type="submission" date="2014-07" db="EMBL/GenBank/DDBJ databases">
        <authorList>
            <person name="Hull J."/>
        </authorList>
    </citation>
    <scope>NUCLEOTIDE SEQUENCE</scope>
</reference>
<evidence type="ECO:0000256" key="2">
    <source>
        <dbReference type="ARBA" id="ARBA00022737"/>
    </source>
</evidence>
<dbReference type="AlphaFoldDB" id="A0A0A9WLJ5"/>
<dbReference type="InterPro" id="IPR032675">
    <property type="entry name" value="LRR_dom_sf"/>
</dbReference>
<sequence>MSTRKKSRKSKREPEPEAEGPKDPFDVDENFLKLHFQEIIKNLTKKYVVWSPTESAWLRMKDEALSAPQVPLRRGLAKMLRKSFGGCFIKYMNKSENTTFEITEKKLELTEFILKSNERPQVFARLNDYTEDIKKYLLMTVKDSYQKNGWISQNMLLDNLPTLRLCFQKITEMDGSLRRYKNLLALIITANYIKDFSGRMLPPNLNMLELFGNLMFDIAKCTENAPPLILYLGIGRNYLSNIASLILLERFRYLYFLDLSENDFENLNAVLERIAKLPNLKCLSLEGNPCSVPVSYVHIVQRLCPQVEHLDGVQFIKDAPKEPEKDDYTGVLQFHGIRFFRIPKPLKEGSPFHAAQKIEKFYQLEIEIPLLDSALRDYEARAIRRLQMGVTATEVPDQIIKGLLTFETSKTKQTTILKEDGSTGQESLNAEDLAALKIERSYLRWLNKDNETPTTTTFMSPKVHWAKIMSFPSPAIEIPVKQELWKQLRDTMRSVINMRLYYKEVTFRKSTQHSSRESKRSTRRESRRSSRRASKRQSMKRKSRAGGGRQSMKRKS</sequence>
<keyword evidence="1" id="KW-0433">Leucine-rich repeat</keyword>
<dbReference type="GO" id="GO:0005737">
    <property type="term" value="C:cytoplasm"/>
    <property type="evidence" value="ECO:0007669"/>
    <property type="project" value="TreeGrafter"/>
</dbReference>